<dbReference type="PRINTS" id="PR00344">
    <property type="entry name" value="BCTRLSENSOR"/>
</dbReference>
<evidence type="ECO:0000256" key="1">
    <source>
        <dbReference type="ARBA" id="ARBA00000085"/>
    </source>
</evidence>
<keyword evidence="3" id="KW-0597">Phosphoprotein</keyword>
<evidence type="ECO:0000256" key="4">
    <source>
        <dbReference type="ARBA" id="ARBA00022679"/>
    </source>
</evidence>
<dbReference type="Proteomes" id="UP000031549">
    <property type="component" value="Unassembled WGS sequence"/>
</dbReference>
<comment type="caution">
    <text evidence="10">The sequence shown here is derived from an EMBL/GenBank/DDBJ whole genome shotgun (WGS) entry which is preliminary data.</text>
</comment>
<dbReference type="GO" id="GO:0005886">
    <property type="term" value="C:plasma membrane"/>
    <property type="evidence" value="ECO:0007669"/>
    <property type="project" value="TreeGrafter"/>
</dbReference>
<protein>
    <recommendedName>
        <fullName evidence="2">histidine kinase</fullName>
        <ecNumber evidence="2">2.7.13.3</ecNumber>
    </recommendedName>
</protein>
<dbReference type="SMART" id="SM00387">
    <property type="entry name" value="HATPase_c"/>
    <property type="match status" value="1"/>
</dbReference>
<accession>A0A846HD69</accession>
<evidence type="ECO:0000256" key="8">
    <source>
        <dbReference type="SAM" id="Phobius"/>
    </source>
</evidence>
<keyword evidence="4" id="KW-0808">Transferase</keyword>
<evidence type="ECO:0000256" key="3">
    <source>
        <dbReference type="ARBA" id="ARBA00022553"/>
    </source>
</evidence>
<dbReference type="PROSITE" id="PS50109">
    <property type="entry name" value="HIS_KIN"/>
    <property type="match status" value="1"/>
</dbReference>
<evidence type="ECO:0000259" key="9">
    <source>
        <dbReference type="PROSITE" id="PS50109"/>
    </source>
</evidence>
<dbReference type="InterPro" id="IPR036097">
    <property type="entry name" value="HisK_dim/P_sf"/>
</dbReference>
<evidence type="ECO:0000256" key="5">
    <source>
        <dbReference type="ARBA" id="ARBA00022777"/>
    </source>
</evidence>
<dbReference type="PANTHER" id="PTHR45453">
    <property type="entry name" value="PHOSPHATE REGULON SENSOR PROTEIN PHOR"/>
    <property type="match status" value="1"/>
</dbReference>
<dbReference type="Pfam" id="PF02518">
    <property type="entry name" value="HATPase_c"/>
    <property type="match status" value="1"/>
</dbReference>
<dbReference type="InterPro" id="IPR036890">
    <property type="entry name" value="HATPase_C_sf"/>
</dbReference>
<name>A0A846HD69_9CYAN</name>
<feature type="domain" description="Histidine kinase" evidence="9">
    <location>
        <begin position="196"/>
        <end position="412"/>
    </location>
</feature>
<dbReference type="SUPFAM" id="SSF47384">
    <property type="entry name" value="Homodimeric domain of signal transducing histidine kinase"/>
    <property type="match status" value="1"/>
</dbReference>
<dbReference type="InterPro" id="IPR003594">
    <property type="entry name" value="HATPase_dom"/>
</dbReference>
<sequence>MTMFNRSRRNLANLFAFSMGSILIVFAGVGYYLAAKEQLQAFDDALFAKSKAIAQNAQVKQKYISVLSNQLSPLNSELVYIRWYNANKQLVEFTDANADKILTVAPGYQTIQTTAKKESLRQLTLPVIQDKAIIGYLQTATSVSSVQKSLNRWRLFLTLGVPVTLSVIGITGWFLGGLAMQPTRRAYEQLQRFTADASHELRAPVAAVLSNAQVALMPPFDEAEQRFRLENIVEIAKSMSVLIGNLLFLSRHNGALDAAKLKNIDLVELVRSLLDNYQEQAIAQNLTFSAQLPELPVNVKADADLLKQAIVNLLTNAFKYTLSGSIQIRLFTQSHRAIIQVEDSGIGIPEEDLPHIFERFYRVDTARARQTGGFGLGLAIAQQIIQAHKGQITAKSLFGQGSTFQIELPNGEWGIGHRA</sequence>
<dbReference type="SMART" id="SM00388">
    <property type="entry name" value="HisKA"/>
    <property type="match status" value="1"/>
</dbReference>
<evidence type="ECO:0000256" key="6">
    <source>
        <dbReference type="ARBA" id="ARBA00023012"/>
    </source>
</evidence>
<evidence type="ECO:0000313" key="10">
    <source>
        <dbReference type="EMBL" id="NEU74908.1"/>
    </source>
</evidence>
<keyword evidence="8" id="KW-0472">Membrane</keyword>
<dbReference type="GO" id="GO:0004721">
    <property type="term" value="F:phosphoprotein phosphatase activity"/>
    <property type="evidence" value="ECO:0007669"/>
    <property type="project" value="TreeGrafter"/>
</dbReference>
<evidence type="ECO:0000256" key="2">
    <source>
        <dbReference type="ARBA" id="ARBA00012438"/>
    </source>
</evidence>
<dbReference type="AlphaFoldDB" id="A0A846HD69"/>
<dbReference type="Gene3D" id="3.30.565.10">
    <property type="entry name" value="Histidine kinase-like ATPase, C-terminal domain"/>
    <property type="match status" value="1"/>
</dbReference>
<dbReference type="InterPro" id="IPR003661">
    <property type="entry name" value="HisK_dim/P_dom"/>
</dbReference>
<dbReference type="GO" id="GO:0000155">
    <property type="term" value="F:phosphorelay sensor kinase activity"/>
    <property type="evidence" value="ECO:0007669"/>
    <property type="project" value="InterPro"/>
</dbReference>
<dbReference type="CDD" id="cd00075">
    <property type="entry name" value="HATPase"/>
    <property type="match status" value="1"/>
</dbReference>
<dbReference type="SUPFAM" id="SSF55874">
    <property type="entry name" value="ATPase domain of HSP90 chaperone/DNA topoisomerase II/histidine kinase"/>
    <property type="match status" value="1"/>
</dbReference>
<dbReference type="CDD" id="cd00082">
    <property type="entry name" value="HisKA"/>
    <property type="match status" value="1"/>
</dbReference>
<proteinExistence type="predicted"/>
<dbReference type="InterPro" id="IPR005467">
    <property type="entry name" value="His_kinase_dom"/>
</dbReference>
<organism evidence="10 11">
    <name type="scientific">Hassallia byssoidea VB512170</name>
    <dbReference type="NCBI Taxonomy" id="1304833"/>
    <lineage>
        <taxon>Bacteria</taxon>
        <taxon>Bacillati</taxon>
        <taxon>Cyanobacteriota</taxon>
        <taxon>Cyanophyceae</taxon>
        <taxon>Nostocales</taxon>
        <taxon>Tolypothrichaceae</taxon>
        <taxon>Hassallia</taxon>
    </lineage>
</organism>
<feature type="transmembrane region" description="Helical" evidence="8">
    <location>
        <begin position="155"/>
        <end position="175"/>
    </location>
</feature>
<keyword evidence="8" id="KW-0812">Transmembrane</keyword>
<dbReference type="EMBL" id="JTCM02000053">
    <property type="protein sequence ID" value="NEU74908.1"/>
    <property type="molecule type" value="Genomic_DNA"/>
</dbReference>
<keyword evidence="11" id="KW-1185">Reference proteome</keyword>
<dbReference type="FunFam" id="3.30.565.10:FF:000006">
    <property type="entry name" value="Sensor histidine kinase WalK"/>
    <property type="match status" value="1"/>
</dbReference>
<dbReference type="GO" id="GO:0016036">
    <property type="term" value="P:cellular response to phosphate starvation"/>
    <property type="evidence" value="ECO:0007669"/>
    <property type="project" value="TreeGrafter"/>
</dbReference>
<reference evidence="10 11" key="1">
    <citation type="journal article" date="2015" name="Genome Announc.">
        <title>Draft Genome Sequence of Cyanobacterium Hassallia byssoidea Strain VB512170, Isolated from Monuments in India.</title>
        <authorList>
            <person name="Singh D."/>
            <person name="Chandrababunaidu M.M."/>
            <person name="Panda A."/>
            <person name="Sen D."/>
            <person name="Bhattacharyya S."/>
            <person name="Adhikary S.P."/>
            <person name="Tripathy S."/>
        </authorList>
    </citation>
    <scope>NUCLEOTIDE SEQUENCE [LARGE SCALE GENOMIC DNA]</scope>
    <source>
        <strain evidence="10 11">VB512170</strain>
    </source>
</reference>
<keyword evidence="8" id="KW-1133">Transmembrane helix</keyword>
<dbReference type="EC" id="2.7.13.3" evidence="2"/>
<evidence type="ECO:0000313" key="11">
    <source>
        <dbReference type="Proteomes" id="UP000031549"/>
    </source>
</evidence>
<comment type="function">
    <text evidence="7">Photoreceptor which exists in two forms that are reversibly interconvertible by light: the R form that absorbs maximally in the red region of the spectrum and the FR form that absorbs maximally in the far-red region.</text>
</comment>
<dbReference type="InterPro" id="IPR004358">
    <property type="entry name" value="Sig_transdc_His_kin-like_C"/>
</dbReference>
<keyword evidence="6" id="KW-0902">Two-component regulatory system</keyword>
<dbReference type="Pfam" id="PF00512">
    <property type="entry name" value="HisKA"/>
    <property type="match status" value="1"/>
</dbReference>
<evidence type="ECO:0000256" key="7">
    <source>
        <dbReference type="ARBA" id="ARBA00055745"/>
    </source>
</evidence>
<feature type="transmembrane region" description="Helical" evidence="8">
    <location>
        <begin position="12"/>
        <end position="34"/>
    </location>
</feature>
<dbReference type="Gene3D" id="1.10.287.130">
    <property type="match status" value="1"/>
</dbReference>
<gene>
    <name evidence="10" type="ORF">PI95_020700</name>
</gene>
<keyword evidence="5 10" id="KW-0418">Kinase</keyword>
<dbReference type="PANTHER" id="PTHR45453:SF1">
    <property type="entry name" value="PHOSPHATE REGULON SENSOR PROTEIN PHOR"/>
    <property type="match status" value="1"/>
</dbReference>
<comment type="catalytic activity">
    <reaction evidence="1">
        <text>ATP + protein L-histidine = ADP + protein N-phospho-L-histidine.</text>
        <dbReference type="EC" id="2.7.13.3"/>
    </reaction>
</comment>
<dbReference type="InterPro" id="IPR050351">
    <property type="entry name" value="BphY/WalK/GraS-like"/>
</dbReference>